<comment type="similarity">
    <text evidence="2">Belongs to the ABC transporter superfamily.</text>
</comment>
<feature type="region of interest" description="Disordered" evidence="11">
    <location>
        <begin position="1"/>
        <end position="25"/>
    </location>
</feature>
<evidence type="ECO:0000256" key="3">
    <source>
        <dbReference type="ARBA" id="ARBA00022448"/>
    </source>
</evidence>
<dbReference type="GO" id="GO:0016887">
    <property type="term" value="F:ATP hydrolysis activity"/>
    <property type="evidence" value="ECO:0007669"/>
    <property type="project" value="InterPro"/>
</dbReference>
<dbReference type="Pfam" id="PF00005">
    <property type="entry name" value="ABC_tran"/>
    <property type="match status" value="1"/>
</dbReference>
<evidence type="ECO:0000256" key="8">
    <source>
        <dbReference type="ARBA" id="ARBA00023004"/>
    </source>
</evidence>
<keyword evidence="14" id="KW-1185">Reference proteome</keyword>
<dbReference type="Proteomes" id="UP000241010">
    <property type="component" value="Unassembled WGS sequence"/>
</dbReference>
<evidence type="ECO:0000256" key="9">
    <source>
        <dbReference type="ARBA" id="ARBA00023065"/>
    </source>
</evidence>
<dbReference type="PANTHER" id="PTHR42771:SF2">
    <property type="entry name" value="IRON(3+)-HYDROXAMATE IMPORT ATP-BINDING PROTEIN FHUC"/>
    <property type="match status" value="1"/>
</dbReference>
<keyword evidence="9" id="KW-0406">Ion transport</keyword>
<accession>A0A2T4JQA8</accession>
<dbReference type="InterPro" id="IPR027417">
    <property type="entry name" value="P-loop_NTPase"/>
</dbReference>
<dbReference type="PANTHER" id="PTHR42771">
    <property type="entry name" value="IRON(3+)-HYDROXAMATE IMPORT ATP-BINDING PROTEIN FHUC"/>
    <property type="match status" value="1"/>
</dbReference>
<name>A0A2T4JQA8_9RHOB</name>
<evidence type="ECO:0000256" key="5">
    <source>
        <dbReference type="ARBA" id="ARBA00022496"/>
    </source>
</evidence>
<reference evidence="13 14" key="1">
    <citation type="submission" date="2018-03" db="EMBL/GenBank/DDBJ databases">
        <title>Cereibacter changlensis.</title>
        <authorList>
            <person name="Meyer T.E."/>
            <person name="Miller S."/>
            <person name="Lodha T."/>
            <person name="Gandham S."/>
            <person name="Chintalapati S."/>
            <person name="Chintalapati V.R."/>
        </authorList>
    </citation>
    <scope>NUCLEOTIDE SEQUENCE [LARGE SCALE GENOMIC DNA]</scope>
    <source>
        <strain evidence="13 14">JA139</strain>
    </source>
</reference>
<dbReference type="OrthoDB" id="9805601at2"/>
<evidence type="ECO:0000313" key="13">
    <source>
        <dbReference type="EMBL" id="PTE20098.1"/>
    </source>
</evidence>
<comment type="subcellular location">
    <subcellularLocation>
        <location evidence="1">Cell membrane</location>
        <topology evidence="1">Peripheral membrane protein</topology>
    </subcellularLocation>
</comment>
<organism evidence="13 14">
    <name type="scientific">Cereibacter changlensis JA139</name>
    <dbReference type="NCBI Taxonomy" id="1188249"/>
    <lineage>
        <taxon>Bacteria</taxon>
        <taxon>Pseudomonadati</taxon>
        <taxon>Pseudomonadota</taxon>
        <taxon>Alphaproteobacteria</taxon>
        <taxon>Rhodobacterales</taxon>
        <taxon>Paracoccaceae</taxon>
        <taxon>Cereibacter</taxon>
    </lineage>
</organism>
<evidence type="ECO:0000256" key="7">
    <source>
        <dbReference type="ARBA" id="ARBA00022840"/>
    </source>
</evidence>
<dbReference type="SUPFAM" id="SSF52540">
    <property type="entry name" value="P-loop containing nucleoside triphosphate hydrolases"/>
    <property type="match status" value="1"/>
</dbReference>
<evidence type="ECO:0000256" key="2">
    <source>
        <dbReference type="ARBA" id="ARBA00005417"/>
    </source>
</evidence>
<feature type="domain" description="ABC transporter" evidence="12">
    <location>
        <begin position="29"/>
        <end position="265"/>
    </location>
</feature>
<keyword evidence="3" id="KW-0813">Transport</keyword>
<dbReference type="CDD" id="cd03214">
    <property type="entry name" value="ABC_Iron-Siderophores_B12_Hemin"/>
    <property type="match status" value="1"/>
</dbReference>
<dbReference type="InterPro" id="IPR003593">
    <property type="entry name" value="AAA+_ATPase"/>
</dbReference>
<dbReference type="GO" id="GO:0006826">
    <property type="term" value="P:iron ion transport"/>
    <property type="evidence" value="ECO:0007669"/>
    <property type="project" value="UniProtKB-KW"/>
</dbReference>
<dbReference type="GO" id="GO:0005524">
    <property type="term" value="F:ATP binding"/>
    <property type="evidence" value="ECO:0007669"/>
    <property type="project" value="UniProtKB-KW"/>
</dbReference>
<dbReference type="SMART" id="SM00382">
    <property type="entry name" value="AAA"/>
    <property type="match status" value="1"/>
</dbReference>
<keyword evidence="4" id="KW-1003">Cell membrane</keyword>
<keyword evidence="6" id="KW-0547">Nucleotide-binding</keyword>
<evidence type="ECO:0000313" key="14">
    <source>
        <dbReference type="Proteomes" id="UP000241010"/>
    </source>
</evidence>
<dbReference type="Gene3D" id="3.40.50.300">
    <property type="entry name" value="P-loop containing nucleotide triphosphate hydrolases"/>
    <property type="match status" value="1"/>
</dbReference>
<dbReference type="PROSITE" id="PS50893">
    <property type="entry name" value="ABC_TRANSPORTER_2"/>
    <property type="match status" value="1"/>
</dbReference>
<evidence type="ECO:0000259" key="12">
    <source>
        <dbReference type="PROSITE" id="PS50893"/>
    </source>
</evidence>
<evidence type="ECO:0000256" key="1">
    <source>
        <dbReference type="ARBA" id="ARBA00004202"/>
    </source>
</evidence>
<dbReference type="InterPro" id="IPR051535">
    <property type="entry name" value="Siderophore_ABC-ATPase"/>
</dbReference>
<dbReference type="GO" id="GO:0005886">
    <property type="term" value="C:plasma membrane"/>
    <property type="evidence" value="ECO:0007669"/>
    <property type="project" value="UniProtKB-SubCell"/>
</dbReference>
<evidence type="ECO:0000256" key="6">
    <source>
        <dbReference type="ARBA" id="ARBA00022741"/>
    </source>
</evidence>
<dbReference type="AlphaFoldDB" id="A0A2T4JQA8"/>
<dbReference type="InterPro" id="IPR017871">
    <property type="entry name" value="ABC_transporter-like_CS"/>
</dbReference>
<keyword evidence="7" id="KW-0067">ATP-binding</keyword>
<proteinExistence type="inferred from homology"/>
<dbReference type="EMBL" id="PZKG01000137">
    <property type="protein sequence ID" value="PTE20098.1"/>
    <property type="molecule type" value="Genomic_DNA"/>
</dbReference>
<gene>
    <name evidence="13" type="ORF">C5F48_19415</name>
</gene>
<evidence type="ECO:0000256" key="4">
    <source>
        <dbReference type="ARBA" id="ARBA00022475"/>
    </source>
</evidence>
<evidence type="ECO:0000256" key="11">
    <source>
        <dbReference type="SAM" id="MobiDB-lite"/>
    </source>
</evidence>
<dbReference type="FunFam" id="3.40.50.300:FF:000134">
    <property type="entry name" value="Iron-enterobactin ABC transporter ATP-binding protein"/>
    <property type="match status" value="1"/>
</dbReference>
<comment type="caution">
    <text evidence="13">The sequence shown here is derived from an EMBL/GenBank/DDBJ whole genome shotgun (WGS) entry which is preliminary data.</text>
</comment>
<keyword evidence="8" id="KW-0408">Iron</keyword>
<keyword evidence="10" id="KW-0472">Membrane</keyword>
<keyword evidence="5" id="KW-0410">Iron transport</keyword>
<protein>
    <submittedName>
        <fullName evidence="13">Iron ABC transporter substrate-binding protein</fullName>
    </submittedName>
</protein>
<dbReference type="PROSITE" id="PS00211">
    <property type="entry name" value="ABC_TRANSPORTER_1"/>
    <property type="match status" value="1"/>
</dbReference>
<dbReference type="InterPro" id="IPR003439">
    <property type="entry name" value="ABC_transporter-like_ATP-bd"/>
</dbReference>
<evidence type="ECO:0000256" key="10">
    <source>
        <dbReference type="ARBA" id="ARBA00023136"/>
    </source>
</evidence>
<sequence>MPRDAAPRSGRPPAPRWRRISMTHSPPEFDLRQASLQLAGRQLLAGLDLSIASGSVTGILGPNGSGKSTLMRLMTRQLAPSAGQVLFRGQSLGAYAARDLARQLAHLPQTPPHVPGLTVAELVALGRFPWHGAFGRFGADDRARQQDALRQAGLADRAESPVETLSGGERQRAWIAMLLAQGADCLLLDEPTSALDPAHQIEVLSLLRGLNRQQGLTVVMVLHDVNLAARFCDDLVALRAGRILDSGPVADMMQPARLQRVYDLPMVQLPHPDSGRALVAPRELGDGAPW</sequence>